<dbReference type="EMBL" id="RIBY02002189">
    <property type="protein sequence ID" value="KAH9823614.1"/>
    <property type="molecule type" value="Genomic_DNA"/>
</dbReference>
<evidence type="ECO:0000313" key="2">
    <source>
        <dbReference type="Proteomes" id="UP001138500"/>
    </source>
</evidence>
<comment type="caution">
    <text evidence="1">The sequence shown here is derived from an EMBL/GenBank/DDBJ whole genome shotgun (WGS) entry which is preliminary data.</text>
</comment>
<gene>
    <name evidence="1" type="ORF">Tdes44962_MAKER04574</name>
</gene>
<accession>A0A9W7SM30</accession>
<protein>
    <submittedName>
        <fullName evidence="1">Uncharacterized protein</fullName>
    </submittedName>
</protein>
<dbReference type="AlphaFoldDB" id="A0A9W7SM30"/>
<reference evidence="1 2" key="2">
    <citation type="journal article" date="2021" name="Curr. Genet.">
        <title>Genetic response to nitrogen starvation in the aggressive Eucalyptus foliar pathogen Teratosphaeria destructans.</title>
        <authorList>
            <person name="Havenga M."/>
            <person name="Wingfield B.D."/>
            <person name="Wingfield M.J."/>
            <person name="Dreyer L.L."/>
            <person name="Roets F."/>
            <person name="Aylward J."/>
        </authorList>
    </citation>
    <scope>NUCLEOTIDE SEQUENCE [LARGE SCALE GENOMIC DNA]</scope>
    <source>
        <strain evidence="1">CMW44962</strain>
    </source>
</reference>
<keyword evidence="2" id="KW-1185">Reference proteome</keyword>
<sequence>MPSDESDPLRLPNCSVVESKELERGIHGFGSFTIVSAVSLPSFHVGEPELKIMARAIAPPVLATSFAANFEETGVVNSVDLQYSTASS</sequence>
<organism evidence="1 2">
    <name type="scientific">Teratosphaeria destructans</name>
    <dbReference type="NCBI Taxonomy" id="418781"/>
    <lineage>
        <taxon>Eukaryota</taxon>
        <taxon>Fungi</taxon>
        <taxon>Dikarya</taxon>
        <taxon>Ascomycota</taxon>
        <taxon>Pezizomycotina</taxon>
        <taxon>Dothideomycetes</taxon>
        <taxon>Dothideomycetidae</taxon>
        <taxon>Mycosphaerellales</taxon>
        <taxon>Teratosphaeriaceae</taxon>
        <taxon>Teratosphaeria</taxon>
    </lineage>
</organism>
<dbReference type="Proteomes" id="UP001138500">
    <property type="component" value="Unassembled WGS sequence"/>
</dbReference>
<evidence type="ECO:0000313" key="1">
    <source>
        <dbReference type="EMBL" id="KAH9823614.1"/>
    </source>
</evidence>
<proteinExistence type="predicted"/>
<name>A0A9W7SM30_9PEZI</name>
<reference evidence="1 2" key="1">
    <citation type="journal article" date="2018" name="IMA Fungus">
        <title>IMA Genome-F 10: Nine draft genome sequences of Claviceps purpurea s.lat., including C. arundinis, C. humidiphila, and C. cf. spartinae, pseudomolecules for the pitch canker pathogen Fusarium circinatum, draft genome of Davidsoniella eucalypti, Grosmannia galeiformis, Quambalaria eucalypti, and Teratosphaeria destructans.</title>
        <authorList>
            <person name="Wingfield B.D."/>
            <person name="Liu M."/>
            <person name="Nguyen H.D."/>
            <person name="Lane F.A."/>
            <person name="Morgan S.W."/>
            <person name="De Vos L."/>
            <person name="Wilken P.M."/>
            <person name="Duong T.A."/>
            <person name="Aylward J."/>
            <person name="Coetzee M.P."/>
            <person name="Dadej K."/>
            <person name="De Beer Z.W."/>
            <person name="Findlay W."/>
            <person name="Havenga M."/>
            <person name="Kolarik M."/>
            <person name="Menzies J.G."/>
            <person name="Naidoo K."/>
            <person name="Pochopski O."/>
            <person name="Shoukouhi P."/>
            <person name="Santana Q.C."/>
            <person name="Seifert K.A."/>
            <person name="Soal N."/>
            <person name="Steenkamp E.T."/>
            <person name="Tatham C.T."/>
            <person name="van der Nest M.A."/>
            <person name="Wingfield M.J."/>
        </authorList>
    </citation>
    <scope>NUCLEOTIDE SEQUENCE [LARGE SCALE GENOMIC DNA]</scope>
    <source>
        <strain evidence="1">CMW44962</strain>
    </source>
</reference>